<dbReference type="SUPFAM" id="SSF49265">
    <property type="entry name" value="Fibronectin type III"/>
    <property type="match status" value="2"/>
</dbReference>
<feature type="domain" description="Laminin N-terminal" evidence="7">
    <location>
        <begin position="1"/>
        <end position="62"/>
    </location>
</feature>
<sequence length="1100" mass="119605">MLTPEPNLRPGYNDFYNSASLQEFVRATHVRIHLHGQYHTQDPAVHFRHRYYAVDEITISGRCECHGHADSCDTSVSPYRCACLPESHTHGANPEPVKVLLVSHLSSSVLIDGTACHRVGTAVLEVTYDVCRCAVISHSLQQCERCSPLFNDKPFRAGDQVQAYNCRPCQCYGHASSCHYNASLDPHPGEHFRGGGGVCDNCTHNTTGWNCERCQSLFYREVGALLWAKDVCKPCECHSAGTVSGSLECEPIGGQCKCKRHVSGRQCNQCQHGFYKLQSALADGCRACNCNTAGTVQPDITCHQDSGQCQCKANVIDPDGCVPCGCDPRGSLHQFCNPFTGKCECKDGVKGLLCDTCIPHFYSLNGSGVCLPCDCNTNGSVPGTSCDAITGQCKCKPHTEGRQCDVCRDGYHSLDGSNSLGCLPCQCEFRGTVNGSGVCDKITGQCMCKNNVEGLRCNRCSFHTYNLSSANATHGCQPCHCDHMGTVPATVCDPVSGQCVCLPTRYGRDCGTCKPGFFLSEAGLSKCEVCECHSVGAVGQVCAAHSGQCVCAHPSLTGRRCDQCQDLFFGFDPSVGSDLSQLAAYWPTGSDRASKGAWPPHHPLLAPQGLSSSIPYTPPRSVTDRCEPCGCDPVGGFNGTCHPQTGQCLCKPYVTGDKCDVCVEGASHMDPNNYLGCSKDPQQQPPPLGRVLNSTAIELSWRAPDSPNSNELINIRANTSSATISLRTLSAVPEQEELQLTIVGRAKPTSASFNWTDPLNTTGPVDSYTLSSIHDLTGEERIHYTGLQTEATAEELQPFTRYNFSVQACTDGGCARSESLIVLTAQIPPQQQPAPTITTLGPSQLRVDWEPPVLPNGVIRNCGRRYWRMYVSCISFFLSPGIIIRYELFMQQLNESQKNANSYGPEQRVFLSSGWLNPRPSMSSANENALTPPESSAVVSNLEPFSTYRFRVLTVNMAGSTLSEWATGRTAEGVPEYMPSPHVSPVSSSSLRVSWETPQDKDVRGEVTEYRVNLQEEQMSNPYTPPIVTQVLYSGSAQERSYTAGGLKAYEEYTFTVTVCNRQGCVSSPPASGRTLPSGKYHPKDVHPVYRTSFYHRSPF</sequence>
<feature type="domain" description="Laminin EGF-like" evidence="5">
    <location>
        <begin position="425"/>
        <end position="478"/>
    </location>
</feature>
<dbReference type="Proteomes" id="UP000830375">
    <property type="component" value="Unassembled WGS sequence"/>
</dbReference>
<evidence type="ECO:0000313" key="9">
    <source>
        <dbReference type="Proteomes" id="UP000830375"/>
    </source>
</evidence>
<feature type="disulfide bond" evidence="3">
    <location>
        <begin position="324"/>
        <end position="336"/>
    </location>
</feature>
<dbReference type="Pfam" id="PF00041">
    <property type="entry name" value="fn3"/>
    <property type="match status" value="2"/>
</dbReference>
<keyword evidence="2 3" id="KW-0424">Laminin EGF-like domain</keyword>
<feature type="disulfide bond" evidence="3">
    <location>
        <begin position="530"/>
        <end position="542"/>
    </location>
</feature>
<comment type="caution">
    <text evidence="3">Lacks conserved residue(s) required for the propagation of feature annotation.</text>
</comment>
<evidence type="ECO:0000259" key="6">
    <source>
        <dbReference type="PROSITE" id="PS50853"/>
    </source>
</evidence>
<protein>
    <submittedName>
        <fullName evidence="8">Usherin</fullName>
    </submittedName>
</protein>
<feature type="disulfide bond" evidence="3">
    <location>
        <begin position="448"/>
        <end position="457"/>
    </location>
</feature>
<feature type="disulfide bond" evidence="3">
    <location>
        <begin position="532"/>
        <end position="549"/>
    </location>
</feature>
<evidence type="ECO:0000259" key="5">
    <source>
        <dbReference type="PROSITE" id="PS50027"/>
    </source>
</evidence>
<feature type="disulfide bond" evidence="3">
    <location>
        <begin position="513"/>
        <end position="527"/>
    </location>
</feature>
<feature type="disulfide bond" evidence="3">
    <location>
        <begin position="650"/>
        <end position="659"/>
    </location>
</feature>
<dbReference type="SUPFAM" id="SSF57196">
    <property type="entry name" value="EGF/Laminin"/>
    <property type="match status" value="8"/>
</dbReference>
<dbReference type="CDD" id="cd00055">
    <property type="entry name" value="EGF_Lam"/>
    <property type="match status" value="9"/>
</dbReference>
<reference evidence="8 9" key="1">
    <citation type="submission" date="2022-01" db="EMBL/GenBank/DDBJ databases">
        <title>A high-quality chromosome-level genome assembly of rohu carp, Labeo rohita.</title>
        <authorList>
            <person name="Arick M.A. II"/>
            <person name="Hsu C.-Y."/>
            <person name="Magbanua Z."/>
            <person name="Pechanova O."/>
            <person name="Grover C."/>
            <person name="Miller E."/>
            <person name="Thrash A."/>
            <person name="Ezzel L."/>
            <person name="Alam S."/>
            <person name="Benzie J."/>
            <person name="Hamilton M."/>
            <person name="Karsi A."/>
            <person name="Lawrence M.L."/>
            <person name="Peterson D.G."/>
        </authorList>
    </citation>
    <scope>NUCLEOTIDE SEQUENCE [LARGE SCALE GENOMIC DNA]</scope>
    <source>
        <strain evidence="9">BAU-BD-2019</strain>
        <tissue evidence="8">Blood</tissue>
    </source>
</reference>
<evidence type="ECO:0000256" key="4">
    <source>
        <dbReference type="SAM" id="MobiDB-lite"/>
    </source>
</evidence>
<dbReference type="Pfam" id="PF00053">
    <property type="entry name" value="EGF_laminin"/>
    <property type="match status" value="9"/>
</dbReference>
<keyword evidence="1 3" id="KW-1015">Disulfide bond</keyword>
<feature type="domain" description="Laminin EGF-like" evidence="5">
    <location>
        <begin position="530"/>
        <end position="575"/>
    </location>
</feature>
<feature type="compositionally biased region" description="Low complexity" evidence="4">
    <location>
        <begin position="979"/>
        <end position="994"/>
    </location>
</feature>
<dbReference type="InterPro" id="IPR002049">
    <property type="entry name" value="LE_dom"/>
</dbReference>
<gene>
    <name evidence="8" type="ORF">H4Q32_011138</name>
</gene>
<feature type="domain" description="Fibronectin type-III" evidence="6">
    <location>
        <begin position="978"/>
        <end position="1078"/>
    </location>
</feature>
<comment type="caution">
    <text evidence="8">The sequence shown here is derived from an EMBL/GenBank/DDBJ whole genome shotgun (WGS) entry which is preliminary data.</text>
</comment>
<evidence type="ECO:0000259" key="7">
    <source>
        <dbReference type="PROSITE" id="PS51117"/>
    </source>
</evidence>
<dbReference type="Gene3D" id="2.170.300.10">
    <property type="entry name" value="Tie2 ligand-binding domain superfamily"/>
    <property type="match status" value="1"/>
</dbReference>
<feature type="disulfide bond" evidence="3">
    <location>
        <begin position="395"/>
        <end position="404"/>
    </location>
</feature>
<feature type="domain" description="Laminin EGF-like" evidence="5">
    <location>
        <begin position="479"/>
        <end position="529"/>
    </location>
</feature>
<organism evidence="8 9">
    <name type="scientific">Labeo rohita</name>
    <name type="common">Indian major carp</name>
    <name type="synonym">Cyprinus rohita</name>
    <dbReference type="NCBI Taxonomy" id="84645"/>
    <lineage>
        <taxon>Eukaryota</taxon>
        <taxon>Metazoa</taxon>
        <taxon>Chordata</taxon>
        <taxon>Craniata</taxon>
        <taxon>Vertebrata</taxon>
        <taxon>Euteleostomi</taxon>
        <taxon>Actinopterygii</taxon>
        <taxon>Neopterygii</taxon>
        <taxon>Teleostei</taxon>
        <taxon>Ostariophysi</taxon>
        <taxon>Cypriniformes</taxon>
        <taxon>Cyprinidae</taxon>
        <taxon>Labeoninae</taxon>
        <taxon>Labeonini</taxon>
        <taxon>Labeo</taxon>
    </lineage>
</organism>
<dbReference type="Gene3D" id="2.60.120.260">
    <property type="entry name" value="Galactose-binding domain-like"/>
    <property type="match status" value="1"/>
</dbReference>
<name>A0ABQ8LXP2_LABRO</name>
<dbReference type="PANTHER" id="PTHR10574">
    <property type="entry name" value="NETRIN/LAMININ-RELATED"/>
    <property type="match status" value="1"/>
</dbReference>
<dbReference type="InterPro" id="IPR050440">
    <property type="entry name" value="Laminin/Netrin_ECM"/>
</dbReference>
<feature type="disulfide bond" evidence="3">
    <location>
        <begin position="631"/>
        <end position="648"/>
    </location>
</feature>
<dbReference type="SMART" id="SM00180">
    <property type="entry name" value="EGF_Lam"/>
    <property type="match status" value="9"/>
</dbReference>
<dbReference type="PROSITE" id="PS51117">
    <property type="entry name" value="LAMININ_NTER"/>
    <property type="match status" value="1"/>
</dbReference>
<evidence type="ECO:0000256" key="1">
    <source>
        <dbReference type="ARBA" id="ARBA00023157"/>
    </source>
</evidence>
<feature type="disulfide bond" evidence="3">
    <location>
        <begin position="326"/>
        <end position="343"/>
    </location>
</feature>
<dbReference type="InterPro" id="IPR008211">
    <property type="entry name" value="Laminin_N"/>
</dbReference>
<feature type="domain" description="Laminin EGF-like" evidence="5">
    <location>
        <begin position="373"/>
        <end position="424"/>
    </location>
</feature>
<feature type="disulfide bond" evidence="3">
    <location>
        <begin position="629"/>
        <end position="641"/>
    </location>
</feature>
<feature type="domain" description="Fibronectin type-III" evidence="6">
    <location>
        <begin position="734"/>
        <end position="830"/>
    </location>
</feature>
<dbReference type="PROSITE" id="PS50853">
    <property type="entry name" value="FN3"/>
    <property type="match status" value="3"/>
</dbReference>
<dbReference type="PRINTS" id="PR00011">
    <property type="entry name" value="EGFLAMININ"/>
</dbReference>
<dbReference type="SMART" id="SM00060">
    <property type="entry name" value="FN3"/>
    <property type="match status" value="3"/>
</dbReference>
<dbReference type="InterPro" id="IPR003961">
    <property type="entry name" value="FN3_dom"/>
</dbReference>
<dbReference type="EMBL" id="JACTAM010000017">
    <property type="protein sequence ID" value="KAI2654418.1"/>
    <property type="molecule type" value="Genomic_DNA"/>
</dbReference>
<feature type="disulfide bond" evidence="3">
    <location>
        <begin position="345"/>
        <end position="354"/>
    </location>
</feature>
<feature type="domain" description="Laminin EGF-like" evidence="5">
    <location>
        <begin position="235"/>
        <end position="287"/>
    </location>
</feature>
<evidence type="ECO:0000256" key="3">
    <source>
        <dbReference type="PROSITE-ProRule" id="PRU00460"/>
    </source>
</evidence>
<proteinExistence type="predicted"/>
<feature type="disulfide bond" evidence="3">
    <location>
        <begin position="258"/>
        <end position="267"/>
    </location>
</feature>
<dbReference type="PROSITE" id="PS01248">
    <property type="entry name" value="EGF_LAM_1"/>
    <property type="match status" value="3"/>
</dbReference>
<dbReference type="InterPro" id="IPR013783">
    <property type="entry name" value="Ig-like_fold"/>
</dbReference>
<feature type="disulfide bond" evidence="3">
    <location>
        <begin position="501"/>
        <end position="510"/>
    </location>
</feature>
<keyword evidence="9" id="KW-1185">Reference proteome</keyword>
<feature type="domain" description="Laminin EGF-like" evidence="5">
    <location>
        <begin position="324"/>
        <end position="372"/>
    </location>
</feature>
<evidence type="ECO:0000256" key="2">
    <source>
        <dbReference type="ARBA" id="ARBA00023292"/>
    </source>
</evidence>
<accession>A0ABQ8LXP2</accession>
<dbReference type="InterPro" id="IPR036116">
    <property type="entry name" value="FN3_sf"/>
</dbReference>
<evidence type="ECO:0000313" key="8">
    <source>
        <dbReference type="EMBL" id="KAI2654418.1"/>
    </source>
</evidence>
<feature type="domain" description="Fibronectin type-III" evidence="6">
    <location>
        <begin position="879"/>
        <end position="973"/>
    </location>
</feature>
<dbReference type="Gene3D" id="2.60.40.10">
    <property type="entry name" value="Immunoglobulins"/>
    <property type="match status" value="3"/>
</dbReference>
<feature type="region of interest" description="Disordered" evidence="4">
    <location>
        <begin position="976"/>
        <end position="1002"/>
    </location>
</feature>
<feature type="domain" description="Laminin EGF-like" evidence="5">
    <location>
        <begin position="629"/>
        <end position="679"/>
    </location>
</feature>
<dbReference type="CDD" id="cd00063">
    <property type="entry name" value="FN3"/>
    <property type="match status" value="3"/>
</dbReference>
<dbReference type="PANTHER" id="PTHR10574:SF274">
    <property type="entry name" value="USHERIN"/>
    <property type="match status" value="1"/>
</dbReference>
<dbReference type="Gene3D" id="2.10.25.10">
    <property type="entry name" value="Laminin"/>
    <property type="match status" value="7"/>
</dbReference>
<dbReference type="PROSITE" id="PS50027">
    <property type="entry name" value="EGF_LAM_2"/>
    <property type="match status" value="7"/>
</dbReference>